<evidence type="ECO:0000256" key="1">
    <source>
        <dbReference type="ARBA" id="ARBA00022801"/>
    </source>
</evidence>
<feature type="transmembrane region" description="Helical" evidence="3">
    <location>
        <begin position="190"/>
        <end position="209"/>
    </location>
</feature>
<dbReference type="PANTHER" id="PTHR43156">
    <property type="entry name" value="STAGE II SPORULATION PROTEIN E-RELATED"/>
    <property type="match status" value="1"/>
</dbReference>
<keyword evidence="2" id="KW-0175">Coiled coil</keyword>
<dbReference type="SMART" id="SM00331">
    <property type="entry name" value="PP2C_SIG"/>
    <property type="match status" value="1"/>
</dbReference>
<dbReference type="Pfam" id="PF19732">
    <property type="entry name" value="SpoIIE_N"/>
    <property type="match status" value="1"/>
</dbReference>
<feature type="transmembrane region" description="Helical" evidence="3">
    <location>
        <begin position="155"/>
        <end position="178"/>
    </location>
</feature>
<feature type="transmembrane region" description="Helical" evidence="3">
    <location>
        <begin position="77"/>
        <end position="110"/>
    </location>
</feature>
<dbReference type="Proteomes" id="UP000448943">
    <property type="component" value="Unassembled WGS sequence"/>
</dbReference>
<dbReference type="InterPro" id="IPR001932">
    <property type="entry name" value="PPM-type_phosphatase-like_dom"/>
</dbReference>
<organism evidence="5 6">
    <name type="scientific">Chengkuizengella marina</name>
    <dbReference type="NCBI Taxonomy" id="2507566"/>
    <lineage>
        <taxon>Bacteria</taxon>
        <taxon>Bacillati</taxon>
        <taxon>Bacillota</taxon>
        <taxon>Bacilli</taxon>
        <taxon>Bacillales</taxon>
        <taxon>Paenibacillaceae</taxon>
        <taxon>Chengkuizengella</taxon>
    </lineage>
</organism>
<gene>
    <name evidence="5" type="primary">spoIIE</name>
    <name evidence="5" type="ORF">ERL59_17875</name>
</gene>
<dbReference type="InterPro" id="IPR052016">
    <property type="entry name" value="Bact_Sigma-Reg"/>
</dbReference>
<comment type="caution">
    <text evidence="5">The sequence shown here is derived from an EMBL/GenBank/DDBJ whole genome shotgun (WGS) entry which is preliminary data.</text>
</comment>
<dbReference type="OrthoDB" id="9763774at2"/>
<dbReference type="SMART" id="SM00332">
    <property type="entry name" value="PP2Cc"/>
    <property type="match status" value="1"/>
</dbReference>
<name>A0A6N9Q7J5_9BACL</name>
<proteinExistence type="predicted"/>
<evidence type="ECO:0000259" key="4">
    <source>
        <dbReference type="PROSITE" id="PS51746"/>
    </source>
</evidence>
<keyword evidence="3" id="KW-0472">Membrane</keyword>
<feature type="transmembrane region" description="Helical" evidence="3">
    <location>
        <begin position="276"/>
        <end position="292"/>
    </location>
</feature>
<keyword evidence="3" id="KW-1133">Transmembrane helix</keyword>
<keyword evidence="1 5" id="KW-0378">Hydrolase</keyword>
<dbReference type="EC" id="3.1.3.16" evidence="5"/>
<dbReference type="NCBIfam" id="TIGR02865">
    <property type="entry name" value="spore_II_E"/>
    <property type="match status" value="1"/>
</dbReference>
<evidence type="ECO:0000313" key="5">
    <source>
        <dbReference type="EMBL" id="NBI30822.1"/>
    </source>
</evidence>
<sequence>MKLIPSVQLKSRKYNLIKSSFYKMTSENSLIQILKNQKTTILLLVMAFLLGRSVILEQFSPFAISYFGVLYYLRRDLVYWTGLCLCVGAISSSFMISNAIIVQMLVFYFLQMGFEKLEKRDLSYSPIIIFLTSFFVHGFYLFLFKGFTWYGGMSVIVESVLSFILTLIFIQAVSIFTVSKKKYQLKSEEVICLTILIASVLTGAVGWFIADISVEQVLSRYLVLLFALVGGASLGASIGVVSGIILSLANVSAVHQISLLAFSGLLAGLVKEGNKIAVAIGMLLGTSILAMYNSEQSEILVSIWETLAAIVLFILTPKSFIQTIAKYVPGTKEHIKTQVDYAKKVRELTAQRVGQFSETFRQLSSSFVQLGESEKNKGNDEQIGMLLDSVYQRTCTTCWRQKQCWEEKFNSTFNYMNDMLMQIENNSNIGKRDIPIEWKNSCIKTEQMLDVMKNHYDMLKQDVRWKQQIKDSRQIVADQLIGVSQVMEDLADEIKREGQELNLQEEQIRQALEELGLSIYSVDIISLDQGNVDIEMVHQYTKGFDESRKIIAPLLSNILGENIAVLKEESVKEGYHVVTFASAKRYEVITGATEVAKGGELLSGDNYSISELGNGKFAVSISDGMGNGIRAHKESITALSILEQLLQSGMDEKIAIKSVNSVLFLRSSDEMFATIDVALIDLYTAKTTFLKIGSTPSFIKRGDEVITISENNLPVGILHEIDVDIIEMQMQPNDIIIMMSDGIYDAPGLANNKELWMKRNIQNMQTDDPQDIADCLFEAIVRQNHGEILDDMTVVVARLDQHIPEWSTFRWTGQTQIERPSKTVG</sequence>
<feature type="domain" description="PPM-type phosphatase" evidence="4">
    <location>
        <begin position="589"/>
        <end position="799"/>
    </location>
</feature>
<dbReference type="RefSeq" id="WP_160647632.1">
    <property type="nucleotide sequence ID" value="NZ_SIJB01000042.1"/>
</dbReference>
<keyword evidence="6" id="KW-1185">Reference proteome</keyword>
<dbReference type="PROSITE" id="PS51746">
    <property type="entry name" value="PPM_2"/>
    <property type="match status" value="1"/>
</dbReference>
<dbReference type="InterPro" id="IPR014221">
    <property type="entry name" value="SpoII_E"/>
</dbReference>
<protein>
    <submittedName>
        <fullName evidence="5">Stage II sporulation protein E</fullName>
        <ecNumber evidence="5">3.1.3.16</ecNumber>
    </submittedName>
</protein>
<dbReference type="Pfam" id="PF07228">
    <property type="entry name" value="SpoIIE"/>
    <property type="match status" value="1"/>
</dbReference>
<feature type="coiled-coil region" evidence="2">
    <location>
        <begin position="487"/>
        <end position="514"/>
    </location>
</feature>
<feature type="transmembrane region" description="Helical" evidence="3">
    <location>
        <begin position="221"/>
        <end position="246"/>
    </location>
</feature>
<dbReference type="SUPFAM" id="SSF81606">
    <property type="entry name" value="PP2C-like"/>
    <property type="match status" value="1"/>
</dbReference>
<dbReference type="GO" id="GO:0004722">
    <property type="term" value="F:protein serine/threonine phosphatase activity"/>
    <property type="evidence" value="ECO:0007669"/>
    <property type="project" value="UniProtKB-EC"/>
</dbReference>
<reference evidence="5 6" key="1">
    <citation type="submission" date="2019-01" db="EMBL/GenBank/DDBJ databases">
        <title>Chengkuizengella sp. nov., isolated from deep-sea sediment of East Pacific Ocean.</title>
        <authorList>
            <person name="Yang J."/>
            <person name="Lai Q."/>
            <person name="Shao Z."/>
        </authorList>
    </citation>
    <scope>NUCLEOTIDE SEQUENCE [LARGE SCALE GENOMIC DNA]</scope>
    <source>
        <strain evidence="5 6">YPA3-1-1</strain>
    </source>
</reference>
<keyword evidence="3" id="KW-0812">Transmembrane</keyword>
<dbReference type="PANTHER" id="PTHR43156:SF2">
    <property type="entry name" value="STAGE II SPORULATION PROTEIN E"/>
    <property type="match status" value="1"/>
</dbReference>
<feature type="transmembrane region" description="Helical" evidence="3">
    <location>
        <begin position="299"/>
        <end position="316"/>
    </location>
</feature>
<dbReference type="EMBL" id="SIJB01000042">
    <property type="protein sequence ID" value="NBI30822.1"/>
    <property type="molecule type" value="Genomic_DNA"/>
</dbReference>
<dbReference type="AlphaFoldDB" id="A0A6N9Q7J5"/>
<evidence type="ECO:0000313" key="6">
    <source>
        <dbReference type="Proteomes" id="UP000448943"/>
    </source>
</evidence>
<evidence type="ECO:0000256" key="2">
    <source>
        <dbReference type="SAM" id="Coils"/>
    </source>
</evidence>
<dbReference type="InterPro" id="IPR036457">
    <property type="entry name" value="PPM-type-like_dom_sf"/>
</dbReference>
<accession>A0A6N9Q7J5</accession>
<feature type="transmembrane region" description="Helical" evidence="3">
    <location>
        <begin position="253"/>
        <end position="270"/>
    </location>
</feature>
<dbReference type="InterPro" id="IPR045768">
    <property type="entry name" value="SpoIIE_N"/>
</dbReference>
<feature type="transmembrane region" description="Helical" evidence="3">
    <location>
        <begin position="122"/>
        <end position="143"/>
    </location>
</feature>
<dbReference type="Gene3D" id="3.60.40.10">
    <property type="entry name" value="PPM-type phosphatase domain"/>
    <property type="match status" value="1"/>
</dbReference>
<evidence type="ECO:0000256" key="3">
    <source>
        <dbReference type="SAM" id="Phobius"/>
    </source>
</evidence>